<dbReference type="GO" id="GO:0005506">
    <property type="term" value="F:iron ion binding"/>
    <property type="evidence" value="ECO:0007669"/>
    <property type="project" value="InterPro"/>
</dbReference>
<keyword evidence="12" id="KW-1185">Reference proteome</keyword>
<dbReference type="GO" id="GO:0016705">
    <property type="term" value="F:oxidoreductase activity, acting on paired donors, with incorporation or reduction of molecular oxygen"/>
    <property type="evidence" value="ECO:0007669"/>
    <property type="project" value="InterPro"/>
</dbReference>
<evidence type="ECO:0008006" key="13">
    <source>
        <dbReference type="Google" id="ProtNLM"/>
    </source>
</evidence>
<accession>A0A9P7KKB4</accession>
<dbReference type="AlphaFoldDB" id="A0A9P7KKB4"/>
<dbReference type="InterPro" id="IPR050121">
    <property type="entry name" value="Cytochrome_P450_monoxygenase"/>
</dbReference>
<evidence type="ECO:0000256" key="3">
    <source>
        <dbReference type="ARBA" id="ARBA00022617"/>
    </source>
</evidence>
<keyword evidence="6 8" id="KW-0408">Iron</keyword>
<evidence type="ECO:0000313" key="12">
    <source>
        <dbReference type="Proteomes" id="UP000782241"/>
    </source>
</evidence>
<feature type="transmembrane region" description="Helical" evidence="10">
    <location>
        <begin position="12"/>
        <end position="37"/>
    </location>
</feature>
<keyword evidence="10" id="KW-0812">Transmembrane</keyword>
<dbReference type="PANTHER" id="PTHR24305">
    <property type="entry name" value="CYTOCHROME P450"/>
    <property type="match status" value="1"/>
</dbReference>
<proteinExistence type="inferred from homology"/>
<keyword evidence="4 8" id="KW-0479">Metal-binding</keyword>
<comment type="cofactor">
    <cofactor evidence="1 8">
        <name>heme</name>
        <dbReference type="ChEBI" id="CHEBI:30413"/>
    </cofactor>
</comment>
<dbReference type="Gene3D" id="1.10.630.10">
    <property type="entry name" value="Cytochrome P450"/>
    <property type="match status" value="1"/>
</dbReference>
<evidence type="ECO:0000256" key="4">
    <source>
        <dbReference type="ARBA" id="ARBA00022723"/>
    </source>
</evidence>
<reference evidence="11" key="1">
    <citation type="submission" date="2021-04" db="EMBL/GenBank/DDBJ databases">
        <title>Draft genome of Fusarium avenaceum strain F156N33, isolated from an atmospheric sample in Virginia.</title>
        <authorList>
            <person name="Yang S."/>
            <person name="Vinatzer B.A."/>
            <person name="Coleman J."/>
        </authorList>
    </citation>
    <scope>NUCLEOTIDE SEQUENCE</scope>
    <source>
        <strain evidence="11">F156N33</strain>
    </source>
</reference>
<comment type="similarity">
    <text evidence="2 9">Belongs to the cytochrome P450 family.</text>
</comment>
<dbReference type="PRINTS" id="PR00463">
    <property type="entry name" value="EP450I"/>
</dbReference>
<keyword evidence="3 8" id="KW-0349">Heme</keyword>
<dbReference type="SUPFAM" id="SSF48264">
    <property type="entry name" value="Cytochrome P450"/>
    <property type="match status" value="1"/>
</dbReference>
<feature type="non-terminal residue" evidence="11">
    <location>
        <position position="1"/>
    </location>
</feature>
<evidence type="ECO:0000256" key="7">
    <source>
        <dbReference type="ARBA" id="ARBA00023033"/>
    </source>
</evidence>
<dbReference type="EMBL" id="JAGPUO010000024">
    <property type="protein sequence ID" value="KAG5656006.1"/>
    <property type="molecule type" value="Genomic_DNA"/>
</dbReference>
<comment type="caution">
    <text evidence="11">The sequence shown here is derived from an EMBL/GenBank/DDBJ whole genome shotgun (WGS) entry which is preliminary data.</text>
</comment>
<dbReference type="GO" id="GO:0004497">
    <property type="term" value="F:monooxygenase activity"/>
    <property type="evidence" value="ECO:0007669"/>
    <property type="project" value="UniProtKB-KW"/>
</dbReference>
<evidence type="ECO:0000256" key="2">
    <source>
        <dbReference type="ARBA" id="ARBA00010617"/>
    </source>
</evidence>
<keyword evidence="7 9" id="KW-0503">Monooxygenase</keyword>
<dbReference type="InterPro" id="IPR001128">
    <property type="entry name" value="Cyt_P450"/>
</dbReference>
<evidence type="ECO:0000256" key="10">
    <source>
        <dbReference type="SAM" id="Phobius"/>
    </source>
</evidence>
<keyword evidence="10" id="KW-1133">Transmembrane helix</keyword>
<evidence type="ECO:0000256" key="1">
    <source>
        <dbReference type="ARBA" id="ARBA00001971"/>
    </source>
</evidence>
<evidence type="ECO:0000313" key="11">
    <source>
        <dbReference type="EMBL" id="KAG5656006.1"/>
    </source>
</evidence>
<gene>
    <name evidence="11" type="ORF">KAF25_001576</name>
</gene>
<keyword evidence="10" id="KW-0472">Membrane</keyword>
<dbReference type="Proteomes" id="UP000782241">
    <property type="component" value="Unassembled WGS sequence"/>
</dbReference>
<feature type="binding site" description="axial binding residue" evidence="8">
    <location>
        <position position="469"/>
    </location>
    <ligand>
        <name>heme</name>
        <dbReference type="ChEBI" id="CHEBI:30413"/>
    </ligand>
    <ligandPart>
        <name>Fe</name>
        <dbReference type="ChEBI" id="CHEBI:18248"/>
    </ligandPart>
</feature>
<protein>
    <recommendedName>
        <fullName evidence="13">Benzoate 4-monooxygenase</fullName>
    </recommendedName>
</protein>
<dbReference type="InterPro" id="IPR017972">
    <property type="entry name" value="Cyt_P450_CS"/>
</dbReference>
<name>A0A9P7KKB4_9HYPO</name>
<evidence type="ECO:0000256" key="5">
    <source>
        <dbReference type="ARBA" id="ARBA00023002"/>
    </source>
</evidence>
<dbReference type="PROSITE" id="PS00086">
    <property type="entry name" value="CYTOCHROME_P450"/>
    <property type="match status" value="1"/>
</dbReference>
<evidence type="ECO:0000256" key="9">
    <source>
        <dbReference type="RuleBase" id="RU000461"/>
    </source>
</evidence>
<dbReference type="InterPro" id="IPR002401">
    <property type="entry name" value="Cyt_P450_E_grp-I"/>
</dbReference>
<dbReference type="CDD" id="cd11061">
    <property type="entry name" value="CYP67-like"/>
    <property type="match status" value="1"/>
</dbReference>
<dbReference type="Pfam" id="PF00067">
    <property type="entry name" value="p450"/>
    <property type="match status" value="1"/>
</dbReference>
<sequence>HSSTSSYVPFAMALFTIVPLFWIAPLGLASLILYYIVPYFWGYRHLRSIPGPLAARFSNWWLVYACREGARWKYVNDAHKRFGSVVRIQPNHVSIADEEVINAIYGHGNGMLKSSFYDASVITTYSIFTSRDRAEHSRKRKVVSHSFAPQSMRNFEPFIQQHLSVFLQQWDAMAATGAKSDGFSNVEARVWLNYLVLDIIGDLAFGAPFGVLKKGSEIVDFDTENGPSSLPVITSLSTRSEIAATVGALPELKPYLKWSPDPFFRTGFNGMINLRTLGTSRITHRLNNPPDENREKDLLERVREGRDHKGQPFGKGELIAEALTVLIAGTDTTSSTMAALLYHVVRTPGVLKKLQAELDEAVPADVCIPSFEMVKNLKYLGFVVNEALRHHSTISLGLPREVPQKGNGITLAGYHFAPGTVLSIPIYTVHHLKEVWGPDADEFKPERWEDVTPRQKQAFIPFSHGPRACLGRNLAEMELKVITATWARRYDLIMRDDEMEIMEGLARKPEAVNVGIRRRFED</sequence>
<evidence type="ECO:0000256" key="8">
    <source>
        <dbReference type="PIRSR" id="PIRSR602401-1"/>
    </source>
</evidence>
<organism evidence="11 12">
    <name type="scientific">Fusarium avenaceum</name>
    <dbReference type="NCBI Taxonomy" id="40199"/>
    <lineage>
        <taxon>Eukaryota</taxon>
        <taxon>Fungi</taxon>
        <taxon>Dikarya</taxon>
        <taxon>Ascomycota</taxon>
        <taxon>Pezizomycotina</taxon>
        <taxon>Sordariomycetes</taxon>
        <taxon>Hypocreomycetidae</taxon>
        <taxon>Hypocreales</taxon>
        <taxon>Nectriaceae</taxon>
        <taxon>Fusarium</taxon>
        <taxon>Fusarium tricinctum species complex</taxon>
    </lineage>
</organism>
<dbReference type="GO" id="GO:0020037">
    <property type="term" value="F:heme binding"/>
    <property type="evidence" value="ECO:0007669"/>
    <property type="project" value="InterPro"/>
</dbReference>
<dbReference type="PRINTS" id="PR00385">
    <property type="entry name" value="P450"/>
</dbReference>
<dbReference type="PANTHER" id="PTHR24305:SF29">
    <property type="entry name" value="BENZOATE-PARA-HYDROXYLASE"/>
    <property type="match status" value="1"/>
</dbReference>
<dbReference type="InterPro" id="IPR036396">
    <property type="entry name" value="Cyt_P450_sf"/>
</dbReference>
<keyword evidence="5 9" id="KW-0560">Oxidoreductase</keyword>
<evidence type="ECO:0000256" key="6">
    <source>
        <dbReference type="ARBA" id="ARBA00023004"/>
    </source>
</evidence>